<dbReference type="AlphaFoldDB" id="A0A6P8ICK6"/>
<dbReference type="GO" id="GO:0016788">
    <property type="term" value="F:hydrolase activity, acting on ester bonds"/>
    <property type="evidence" value="ECO:0007669"/>
    <property type="project" value="InterPro"/>
</dbReference>
<name>A0A6P8ICK6_ACTTE</name>
<feature type="binding site" evidence="5">
    <location>
        <position position="17"/>
    </location>
    <ligand>
        <name>a divalent metal cation</name>
        <dbReference type="ChEBI" id="CHEBI:60240"/>
        <label>1</label>
    </ligand>
</feature>
<dbReference type="SUPFAM" id="SSF51556">
    <property type="entry name" value="Metallo-dependent hydrolases"/>
    <property type="match status" value="1"/>
</dbReference>
<dbReference type="OrthoDB" id="413993at2759"/>
<dbReference type="InParanoid" id="A0A6P8ICK6"/>
<evidence type="ECO:0000256" key="4">
    <source>
        <dbReference type="ARBA" id="ARBA00093287"/>
    </source>
</evidence>
<dbReference type="GeneID" id="116300582"/>
<dbReference type="InterPro" id="IPR032466">
    <property type="entry name" value="Metal_Hydrolase"/>
</dbReference>
<dbReference type="Gene3D" id="3.20.20.140">
    <property type="entry name" value="Metal-dependent hydrolases"/>
    <property type="match status" value="1"/>
</dbReference>
<dbReference type="PROSITE" id="PS01091">
    <property type="entry name" value="TATD_3"/>
    <property type="match status" value="1"/>
</dbReference>
<evidence type="ECO:0000256" key="3">
    <source>
        <dbReference type="ARBA" id="ARBA00022801"/>
    </source>
</evidence>
<dbReference type="PIRSF" id="PIRSF005902">
    <property type="entry name" value="DNase_TatD"/>
    <property type="match status" value="1"/>
</dbReference>
<dbReference type="Pfam" id="PF01026">
    <property type="entry name" value="TatD_DNase"/>
    <property type="match status" value="1"/>
</dbReference>
<evidence type="ECO:0000256" key="2">
    <source>
        <dbReference type="ARBA" id="ARBA00022723"/>
    </source>
</evidence>
<evidence type="ECO:0000256" key="5">
    <source>
        <dbReference type="PIRSR" id="PIRSR005902-1"/>
    </source>
</evidence>
<organism evidence="6 7">
    <name type="scientific">Actinia tenebrosa</name>
    <name type="common">Australian red waratah sea anemone</name>
    <dbReference type="NCBI Taxonomy" id="6105"/>
    <lineage>
        <taxon>Eukaryota</taxon>
        <taxon>Metazoa</taxon>
        <taxon>Cnidaria</taxon>
        <taxon>Anthozoa</taxon>
        <taxon>Hexacorallia</taxon>
        <taxon>Actiniaria</taxon>
        <taxon>Actiniidae</taxon>
        <taxon>Actinia</taxon>
    </lineage>
</organism>
<accession>A0A6P8ICK6</accession>
<dbReference type="CDD" id="cd01310">
    <property type="entry name" value="TatD_DNAse"/>
    <property type="match status" value="1"/>
</dbReference>
<feature type="binding site" evidence="5">
    <location>
        <position position="150"/>
    </location>
    <ligand>
        <name>a divalent metal cation</name>
        <dbReference type="ChEBI" id="CHEBI:60240"/>
        <label>2</label>
    </ligand>
</feature>
<feature type="binding site" evidence="5">
    <location>
        <position position="110"/>
    </location>
    <ligand>
        <name>a divalent metal cation</name>
        <dbReference type="ChEBI" id="CHEBI:60240"/>
        <label>1</label>
    </ligand>
</feature>
<evidence type="ECO:0000313" key="6">
    <source>
        <dbReference type="Proteomes" id="UP000515163"/>
    </source>
</evidence>
<dbReference type="FunCoup" id="A0A6P8ICK6">
    <property type="interactions" value="196"/>
</dbReference>
<evidence type="ECO:0000256" key="1">
    <source>
        <dbReference type="ARBA" id="ARBA00009275"/>
    </source>
</evidence>
<dbReference type="RefSeq" id="XP_031565331.1">
    <property type="nucleotide sequence ID" value="XM_031709471.1"/>
</dbReference>
<comment type="similarity">
    <text evidence="1">Belongs to the metallo-dependent hydrolases superfamily. TatD-type hydrolase family.</text>
</comment>
<dbReference type="PANTHER" id="PTHR46317:SF1">
    <property type="entry name" value="HYDROLASE, TATD FAMILY"/>
    <property type="match status" value="1"/>
</dbReference>
<feature type="binding site" evidence="5">
    <location>
        <position position="221"/>
    </location>
    <ligand>
        <name>a divalent metal cation</name>
        <dbReference type="ChEBI" id="CHEBI:60240"/>
        <label>1</label>
    </ligand>
</feature>
<keyword evidence="3" id="KW-0378">Hydrolase</keyword>
<dbReference type="Proteomes" id="UP000515163">
    <property type="component" value="Unplaced"/>
</dbReference>
<gene>
    <name evidence="7" type="primary">LOC116300582</name>
</gene>
<dbReference type="InterPro" id="IPR001130">
    <property type="entry name" value="TatD-like"/>
</dbReference>
<dbReference type="InterPro" id="IPR018228">
    <property type="entry name" value="DNase_TatD-rel_CS"/>
</dbReference>
<feature type="binding site" evidence="5">
    <location>
        <position position="19"/>
    </location>
    <ligand>
        <name>a divalent metal cation</name>
        <dbReference type="ChEBI" id="CHEBI:60240"/>
        <label>1</label>
    </ligand>
</feature>
<comment type="function">
    <text evidence="4">Exhibits 3'-exonuclease activities and apurinic/apyrimidinic (AP) endonuclease (in vitro). Show preferential AP endonuclease activity on double-stranded DNA substrates and 3'- exonuclease activity on single-stranded DNA.</text>
</comment>
<keyword evidence="6" id="KW-1185">Reference proteome</keyword>
<protein>
    <submittedName>
        <fullName evidence="7">Deoxyribonuclease TATDN3</fullName>
    </submittedName>
</protein>
<keyword evidence="2 5" id="KW-0479">Metal-binding</keyword>
<evidence type="ECO:0000313" key="7">
    <source>
        <dbReference type="RefSeq" id="XP_031565331.1"/>
    </source>
</evidence>
<feature type="binding site" evidence="5">
    <location>
        <position position="173"/>
    </location>
    <ligand>
        <name>a divalent metal cation</name>
        <dbReference type="ChEBI" id="CHEBI:60240"/>
        <label>2</label>
    </ligand>
</feature>
<sequence length="277" mass="30938">MADEVDQENIPPCFDCHAHIYADELSQDIDDVIKAAQKNGVAAVVGVTEFQSDFQKLLDLTSRYPDFVAPCLGIHPVQQLTPERSVTMDDLIGVEDIIRQNQHNLFAIGEIGLDFTPRFIKSDKDKDNQKEVFIQQIQLAMELDLPVNVHSRSAGRHVIQILRDQGAKRVNLHAFDGRASVALTGVEAGFFFSIPPSIVRSEQKQKLVKQVPLSNLLLETDSPALSPVKQTRNEPKNIVISCKEIARIKGVSMETVFQETTKNALKLFPKLAKFLPK</sequence>
<dbReference type="PANTHER" id="PTHR46317">
    <property type="entry name" value="HYDROLASE OF PHP SUPERFAMILY-RELATED PROTEIN"/>
    <property type="match status" value="1"/>
</dbReference>
<dbReference type="GO" id="GO:0046872">
    <property type="term" value="F:metal ion binding"/>
    <property type="evidence" value="ECO:0007669"/>
    <property type="project" value="UniProtKB-KW"/>
</dbReference>
<dbReference type="KEGG" id="aten:116300582"/>
<reference evidence="7" key="1">
    <citation type="submission" date="2025-08" db="UniProtKB">
        <authorList>
            <consortium name="RefSeq"/>
        </authorList>
    </citation>
    <scope>IDENTIFICATION</scope>
    <source>
        <tissue evidence="7">Tentacle</tissue>
    </source>
</reference>
<proteinExistence type="inferred from homology"/>